<sequence>MTLCMLPIIYIYGKFFIYAFLDDRTGAWTLGNFKFLTNSVQLGKATIQPVGAAMKNTIVFTVIVTFFEVTFSCMAGYALSRLEFVGKQTITRSLLILRMFPGVLLLIGVVYVLMTLGIVDTLFGVIIVAVAFRLPGSSFIIRSFFAQVPRDIENSALIDGCNRFSAFFQVIIYLVKPGIASISIFSFMAAWSNYLLFNVLIFNSKTPVLATYLRMVSTNDEMIADYGVFCAMALIYMLPVVIFFLISQKQLMEGNVSGGKGI</sequence>
<keyword evidence="6 9" id="KW-0812">Transmembrane</keyword>
<feature type="transmembrane region" description="Helical" evidence="9">
    <location>
        <begin position="226"/>
        <end position="246"/>
    </location>
</feature>
<dbReference type="Pfam" id="PF00528">
    <property type="entry name" value="BPD_transp_1"/>
    <property type="match status" value="1"/>
</dbReference>
<dbReference type="Gene3D" id="1.10.3720.10">
    <property type="entry name" value="MetI-like"/>
    <property type="match status" value="1"/>
</dbReference>
<name>A0A7X2NIJ0_9CLOT</name>
<dbReference type="SUPFAM" id="SSF161098">
    <property type="entry name" value="MetI-like"/>
    <property type="match status" value="1"/>
</dbReference>
<keyword evidence="8 9" id="KW-0472">Membrane</keyword>
<dbReference type="CDD" id="cd06261">
    <property type="entry name" value="TM_PBP2"/>
    <property type="match status" value="1"/>
</dbReference>
<dbReference type="EMBL" id="VUMD01000002">
    <property type="protein sequence ID" value="MSS35554.1"/>
    <property type="molecule type" value="Genomic_DNA"/>
</dbReference>
<evidence type="ECO:0000256" key="5">
    <source>
        <dbReference type="ARBA" id="ARBA00022597"/>
    </source>
</evidence>
<dbReference type="PANTHER" id="PTHR32243">
    <property type="entry name" value="MALTOSE TRANSPORT SYSTEM PERMEASE-RELATED"/>
    <property type="match status" value="1"/>
</dbReference>
<accession>A0A7X2NIJ0</accession>
<feature type="transmembrane region" description="Helical" evidence="9">
    <location>
        <begin position="100"/>
        <end position="119"/>
    </location>
</feature>
<dbReference type="GO" id="GO:0005886">
    <property type="term" value="C:plasma membrane"/>
    <property type="evidence" value="ECO:0007669"/>
    <property type="project" value="UniProtKB-SubCell"/>
</dbReference>
<evidence type="ECO:0000256" key="4">
    <source>
        <dbReference type="ARBA" id="ARBA00022475"/>
    </source>
</evidence>
<evidence type="ECO:0000256" key="6">
    <source>
        <dbReference type="ARBA" id="ARBA00022692"/>
    </source>
</evidence>
<dbReference type="GO" id="GO:0042956">
    <property type="term" value="P:maltodextrin transmembrane transport"/>
    <property type="evidence" value="ECO:0007669"/>
    <property type="project" value="TreeGrafter"/>
</dbReference>
<organism evidence="11 12">
    <name type="scientific">Clostridium porci</name>
    <dbReference type="NCBI Taxonomy" id="2605778"/>
    <lineage>
        <taxon>Bacteria</taxon>
        <taxon>Bacillati</taxon>
        <taxon>Bacillota</taxon>
        <taxon>Clostridia</taxon>
        <taxon>Eubacteriales</taxon>
        <taxon>Clostridiaceae</taxon>
        <taxon>Clostridium</taxon>
    </lineage>
</organism>
<feature type="transmembrane region" description="Helical" evidence="9">
    <location>
        <begin position="194"/>
        <end position="214"/>
    </location>
</feature>
<evidence type="ECO:0000256" key="9">
    <source>
        <dbReference type="RuleBase" id="RU363032"/>
    </source>
</evidence>
<evidence type="ECO:0000256" key="2">
    <source>
        <dbReference type="ARBA" id="ARBA00009047"/>
    </source>
</evidence>
<dbReference type="GO" id="GO:0015423">
    <property type="term" value="F:ABC-type maltose transporter activity"/>
    <property type="evidence" value="ECO:0007669"/>
    <property type="project" value="TreeGrafter"/>
</dbReference>
<keyword evidence="3 9" id="KW-0813">Transport</keyword>
<dbReference type="InterPro" id="IPR050901">
    <property type="entry name" value="BP-dep_ABC_trans_perm"/>
</dbReference>
<evidence type="ECO:0000259" key="10">
    <source>
        <dbReference type="PROSITE" id="PS50928"/>
    </source>
</evidence>
<feature type="transmembrane region" description="Helical" evidence="9">
    <location>
        <begin position="166"/>
        <end position="188"/>
    </location>
</feature>
<proteinExistence type="inferred from homology"/>
<evidence type="ECO:0000256" key="1">
    <source>
        <dbReference type="ARBA" id="ARBA00004651"/>
    </source>
</evidence>
<keyword evidence="4" id="KW-1003">Cell membrane</keyword>
<comment type="subcellular location">
    <subcellularLocation>
        <location evidence="1 9">Cell membrane</location>
        <topology evidence="1 9">Multi-pass membrane protein</topology>
    </subcellularLocation>
</comment>
<evidence type="ECO:0000256" key="7">
    <source>
        <dbReference type="ARBA" id="ARBA00022989"/>
    </source>
</evidence>
<dbReference type="InterPro" id="IPR035906">
    <property type="entry name" value="MetI-like_sf"/>
</dbReference>
<dbReference type="AlphaFoldDB" id="A0A7X2NIJ0"/>
<gene>
    <name evidence="11" type="ORF">FYJ39_02900</name>
</gene>
<feature type="transmembrane region" description="Helical" evidence="9">
    <location>
        <begin position="125"/>
        <end position="145"/>
    </location>
</feature>
<feature type="transmembrane region" description="Helical" evidence="9">
    <location>
        <begin position="58"/>
        <end position="79"/>
    </location>
</feature>
<evidence type="ECO:0000313" key="12">
    <source>
        <dbReference type="Proteomes" id="UP000429958"/>
    </source>
</evidence>
<dbReference type="InterPro" id="IPR000515">
    <property type="entry name" value="MetI-like"/>
</dbReference>
<dbReference type="PANTHER" id="PTHR32243:SF50">
    <property type="entry name" value="MALTOSE_MALTODEXTRIN TRANSPORT SYSTEM PERMEASE PROTEIN MALG"/>
    <property type="match status" value="1"/>
</dbReference>
<dbReference type="PROSITE" id="PS50928">
    <property type="entry name" value="ABC_TM1"/>
    <property type="match status" value="1"/>
</dbReference>
<comment type="similarity">
    <text evidence="2">Belongs to the binding-protein-dependent transport system permease family. MalFG subfamily.</text>
</comment>
<evidence type="ECO:0000256" key="8">
    <source>
        <dbReference type="ARBA" id="ARBA00023136"/>
    </source>
</evidence>
<evidence type="ECO:0000256" key="3">
    <source>
        <dbReference type="ARBA" id="ARBA00022448"/>
    </source>
</evidence>
<keyword evidence="12" id="KW-1185">Reference proteome</keyword>
<comment type="caution">
    <text evidence="11">The sequence shown here is derived from an EMBL/GenBank/DDBJ whole genome shotgun (WGS) entry which is preliminary data.</text>
</comment>
<dbReference type="Proteomes" id="UP000429958">
    <property type="component" value="Unassembled WGS sequence"/>
</dbReference>
<evidence type="ECO:0000313" key="11">
    <source>
        <dbReference type="EMBL" id="MSS35554.1"/>
    </source>
</evidence>
<reference evidence="11 12" key="1">
    <citation type="submission" date="2019-08" db="EMBL/GenBank/DDBJ databases">
        <title>In-depth cultivation of the pig gut microbiome towards novel bacterial diversity and tailored functional studies.</title>
        <authorList>
            <person name="Wylensek D."/>
            <person name="Hitch T.C.A."/>
            <person name="Clavel T."/>
        </authorList>
    </citation>
    <scope>NUCLEOTIDE SEQUENCE [LARGE SCALE GENOMIC DNA]</scope>
    <source>
        <strain evidence="11 12">WCA-389-WT-23D1</strain>
    </source>
</reference>
<keyword evidence="7 9" id="KW-1133">Transmembrane helix</keyword>
<feature type="domain" description="ABC transmembrane type-1" evidence="10">
    <location>
        <begin position="54"/>
        <end position="247"/>
    </location>
</feature>
<keyword evidence="5" id="KW-0762">Sugar transport</keyword>
<protein>
    <submittedName>
        <fullName evidence="11">Carbohydrate ABC transporter permease</fullName>
    </submittedName>
</protein>